<evidence type="ECO:0000313" key="2">
    <source>
        <dbReference type="EMBL" id="PKI70561.1"/>
    </source>
</evidence>
<keyword evidence="1" id="KW-1133">Transmembrane helix</keyword>
<keyword evidence="1" id="KW-0812">Transmembrane</keyword>
<dbReference type="Proteomes" id="UP000233551">
    <property type="component" value="Unassembled WGS sequence"/>
</dbReference>
<gene>
    <name evidence="2" type="ORF">CRG98_009066</name>
</gene>
<accession>A0A2I0KQ09</accession>
<dbReference type="AlphaFoldDB" id="A0A2I0KQ09"/>
<keyword evidence="1" id="KW-0472">Membrane</keyword>
<protein>
    <submittedName>
        <fullName evidence="2">Uncharacterized protein</fullName>
    </submittedName>
</protein>
<organism evidence="2 3">
    <name type="scientific">Punica granatum</name>
    <name type="common">Pomegranate</name>
    <dbReference type="NCBI Taxonomy" id="22663"/>
    <lineage>
        <taxon>Eukaryota</taxon>
        <taxon>Viridiplantae</taxon>
        <taxon>Streptophyta</taxon>
        <taxon>Embryophyta</taxon>
        <taxon>Tracheophyta</taxon>
        <taxon>Spermatophyta</taxon>
        <taxon>Magnoliopsida</taxon>
        <taxon>eudicotyledons</taxon>
        <taxon>Gunneridae</taxon>
        <taxon>Pentapetalae</taxon>
        <taxon>rosids</taxon>
        <taxon>malvids</taxon>
        <taxon>Myrtales</taxon>
        <taxon>Lythraceae</taxon>
        <taxon>Punica</taxon>
    </lineage>
</organism>
<comment type="caution">
    <text evidence="2">The sequence shown here is derived from an EMBL/GenBank/DDBJ whole genome shotgun (WGS) entry which is preliminary data.</text>
</comment>
<evidence type="ECO:0000256" key="1">
    <source>
        <dbReference type="SAM" id="Phobius"/>
    </source>
</evidence>
<name>A0A2I0KQ09_PUNGR</name>
<proteinExistence type="predicted"/>
<sequence>MDMLTQRFYGPWPKWPNIPNATLDLWFEMLKEKTEKRSIGQVELLSRLHKRRKNGTCVCPRAAKALFGSSCLMFSSSSVVTALLLLVGN</sequence>
<feature type="transmembrane region" description="Helical" evidence="1">
    <location>
        <begin position="65"/>
        <end position="87"/>
    </location>
</feature>
<reference evidence="2 3" key="1">
    <citation type="submission" date="2017-11" db="EMBL/GenBank/DDBJ databases">
        <title>De-novo sequencing of pomegranate (Punica granatum L.) genome.</title>
        <authorList>
            <person name="Akparov Z."/>
            <person name="Amiraslanov A."/>
            <person name="Hajiyeva S."/>
            <person name="Abbasov M."/>
            <person name="Kaur K."/>
            <person name="Hamwieh A."/>
            <person name="Solovyev V."/>
            <person name="Salamov A."/>
            <person name="Braich B."/>
            <person name="Kosarev P."/>
            <person name="Mahmoud A."/>
            <person name="Hajiyev E."/>
            <person name="Babayeva S."/>
            <person name="Izzatullayeva V."/>
            <person name="Mammadov A."/>
            <person name="Mammadov A."/>
            <person name="Sharifova S."/>
            <person name="Ojaghi J."/>
            <person name="Eynullazada K."/>
            <person name="Bayramov B."/>
            <person name="Abdulazimova A."/>
            <person name="Shahmuradov I."/>
        </authorList>
    </citation>
    <scope>NUCLEOTIDE SEQUENCE [LARGE SCALE GENOMIC DNA]</scope>
    <source>
        <strain evidence="3">cv. AG2017</strain>
        <tissue evidence="2">Leaf</tissue>
    </source>
</reference>
<dbReference type="EMBL" id="PGOL01000438">
    <property type="protein sequence ID" value="PKI70561.1"/>
    <property type="molecule type" value="Genomic_DNA"/>
</dbReference>
<evidence type="ECO:0000313" key="3">
    <source>
        <dbReference type="Proteomes" id="UP000233551"/>
    </source>
</evidence>
<keyword evidence="3" id="KW-1185">Reference proteome</keyword>